<proteinExistence type="inferred from homology"/>
<dbReference type="InterPro" id="IPR036318">
    <property type="entry name" value="FAD-bd_PCMH-like_sf"/>
</dbReference>
<evidence type="ECO:0000256" key="3">
    <source>
        <dbReference type="ARBA" id="ARBA00022630"/>
    </source>
</evidence>
<dbReference type="SUPFAM" id="SSF56176">
    <property type="entry name" value="FAD-binding/transporter-associated domain-like"/>
    <property type="match status" value="1"/>
</dbReference>
<dbReference type="Gene3D" id="3.30.70.2740">
    <property type="match status" value="1"/>
</dbReference>
<dbReference type="GO" id="GO:0003824">
    <property type="term" value="F:catalytic activity"/>
    <property type="evidence" value="ECO:0007669"/>
    <property type="project" value="InterPro"/>
</dbReference>
<dbReference type="EMBL" id="FMAH01000010">
    <property type="protein sequence ID" value="SCB24527.1"/>
    <property type="molecule type" value="Genomic_DNA"/>
</dbReference>
<dbReference type="InterPro" id="IPR016167">
    <property type="entry name" value="FAD-bd_PCMH_sub1"/>
</dbReference>
<evidence type="ECO:0000256" key="4">
    <source>
        <dbReference type="ARBA" id="ARBA00022827"/>
    </source>
</evidence>
<dbReference type="STRING" id="411945.GA0061102_101072"/>
<dbReference type="AlphaFoldDB" id="A0A1C3VA76"/>
<dbReference type="PANTHER" id="PTHR43716">
    <property type="entry name" value="D-2-HYDROXYGLUTARATE DEHYDROGENASE, MITOCHONDRIAL"/>
    <property type="match status" value="1"/>
</dbReference>
<sequence length="476" mass="50673">MSSSAPSSDLLDRFAAIVGEKHAVRDPAEIAPHLVENRGLYHGASPMLLKPGSVEEVSAILKLASETGTAIVPQTGNTGLVGGQTPREGGSDIILSLERMNRVRDIDPVGNTIVVDGGCILADVHKAAAEHGRMFPLSLGSEGSCRIAGNLSTNAGGTAVLAYGNMRQLCLGLEVVLPTGEIWNGLRRLKKDNTGYDLRDLFIGAEGTLGVITGAVLKLFPQPLGHQVAFAGLQSVDDALALFKNASSLCGTALTGFELMPRIGVEFTTRHIPGVRDPLEAAHPWYVLIDISTSDSAETAERMMAALLEQGYEAGQIRDATIASSEAQQQVIWHMRESMSDAQKPEGGSIKHDVSVPVAQIPQFMAEAERAVVAAMPGARVCAFGHMGDGNIHYNISQPVGADKAEFIGHWREMNKIVHGLVLQHGGSISAEHGIGQLKRDELASIRSDIEIDLMRRIKTAFDPAGIMNPGKVLKV</sequence>
<protein>
    <submittedName>
        <fullName evidence="6">FAD/FMN-containing dehydrogenase</fullName>
    </submittedName>
</protein>
<dbReference type="Gene3D" id="3.30.465.10">
    <property type="match status" value="1"/>
</dbReference>
<dbReference type="OrthoDB" id="9809290at2"/>
<dbReference type="InterPro" id="IPR051264">
    <property type="entry name" value="FAD-oxidored/transferase_4"/>
</dbReference>
<dbReference type="Gene3D" id="1.10.45.10">
    <property type="entry name" value="Vanillyl-alcohol Oxidase, Chain A, domain 4"/>
    <property type="match status" value="1"/>
</dbReference>
<gene>
    <name evidence="6" type="ORF">GA0061102_101072</name>
</gene>
<dbReference type="InterPro" id="IPR016169">
    <property type="entry name" value="FAD-bd_PCMH_sub2"/>
</dbReference>
<dbReference type="Gene3D" id="3.30.70.2190">
    <property type="match status" value="1"/>
</dbReference>
<keyword evidence="4" id="KW-0274">FAD</keyword>
<evidence type="ECO:0000256" key="2">
    <source>
        <dbReference type="ARBA" id="ARBA00008000"/>
    </source>
</evidence>
<comment type="cofactor">
    <cofactor evidence="1">
        <name>FAD</name>
        <dbReference type="ChEBI" id="CHEBI:57692"/>
    </cofactor>
</comment>
<feature type="domain" description="FAD-binding PCMH-type" evidence="5">
    <location>
        <begin position="41"/>
        <end position="222"/>
    </location>
</feature>
<dbReference type="GO" id="GO:0022904">
    <property type="term" value="P:respiratory electron transport chain"/>
    <property type="evidence" value="ECO:0007669"/>
    <property type="project" value="TreeGrafter"/>
</dbReference>
<dbReference type="RefSeq" id="WP_092847025.1">
    <property type="nucleotide sequence ID" value="NZ_FMAH01000010.1"/>
</dbReference>
<dbReference type="GO" id="GO:0071949">
    <property type="term" value="F:FAD binding"/>
    <property type="evidence" value="ECO:0007669"/>
    <property type="project" value="InterPro"/>
</dbReference>
<dbReference type="PANTHER" id="PTHR43716:SF2">
    <property type="entry name" value="BLL6224 PROTEIN"/>
    <property type="match status" value="1"/>
</dbReference>
<reference evidence="7" key="1">
    <citation type="submission" date="2016-08" db="EMBL/GenBank/DDBJ databases">
        <authorList>
            <person name="Varghese N."/>
            <person name="Submissions Spin"/>
        </authorList>
    </citation>
    <scope>NUCLEOTIDE SEQUENCE [LARGE SCALE GENOMIC DNA]</scope>
    <source>
        <strain evidence="7">HAMBI 2971</strain>
    </source>
</reference>
<dbReference type="Proteomes" id="UP000199435">
    <property type="component" value="Unassembled WGS sequence"/>
</dbReference>
<evidence type="ECO:0000313" key="7">
    <source>
        <dbReference type="Proteomes" id="UP000199435"/>
    </source>
</evidence>
<dbReference type="Gene3D" id="3.30.43.10">
    <property type="entry name" value="Uridine Diphospho-n-acetylenolpyruvylglucosamine Reductase, domain 2"/>
    <property type="match status" value="1"/>
</dbReference>
<keyword evidence="7" id="KW-1185">Reference proteome</keyword>
<dbReference type="Pfam" id="PF01565">
    <property type="entry name" value="FAD_binding_4"/>
    <property type="match status" value="1"/>
</dbReference>
<dbReference type="InterPro" id="IPR006094">
    <property type="entry name" value="Oxid_FAD_bind_N"/>
</dbReference>
<dbReference type="PROSITE" id="PS51387">
    <property type="entry name" value="FAD_PCMH"/>
    <property type="match status" value="1"/>
</dbReference>
<dbReference type="FunFam" id="1.10.45.10:FF:000001">
    <property type="entry name" value="D-lactate dehydrogenase mitochondrial"/>
    <property type="match status" value="1"/>
</dbReference>
<dbReference type="SUPFAM" id="SSF55103">
    <property type="entry name" value="FAD-linked oxidases, C-terminal domain"/>
    <property type="match status" value="1"/>
</dbReference>
<comment type="similarity">
    <text evidence="2">Belongs to the FAD-binding oxidoreductase/transferase type 4 family.</text>
</comment>
<accession>A0A1C3VA76</accession>
<evidence type="ECO:0000256" key="1">
    <source>
        <dbReference type="ARBA" id="ARBA00001974"/>
    </source>
</evidence>
<name>A0A1C3VA76_9HYPH</name>
<dbReference type="InterPro" id="IPR016164">
    <property type="entry name" value="FAD-linked_Oxase-like_C"/>
</dbReference>
<organism evidence="6 7">
    <name type="scientific">Rhizobium miluonense</name>
    <dbReference type="NCBI Taxonomy" id="411945"/>
    <lineage>
        <taxon>Bacteria</taxon>
        <taxon>Pseudomonadati</taxon>
        <taxon>Pseudomonadota</taxon>
        <taxon>Alphaproteobacteria</taxon>
        <taxon>Hyphomicrobiales</taxon>
        <taxon>Rhizobiaceae</taxon>
        <taxon>Rhizobium/Agrobacterium group</taxon>
        <taxon>Rhizobium</taxon>
    </lineage>
</organism>
<evidence type="ECO:0000313" key="6">
    <source>
        <dbReference type="EMBL" id="SCB24527.1"/>
    </source>
</evidence>
<evidence type="ECO:0000259" key="5">
    <source>
        <dbReference type="PROSITE" id="PS51387"/>
    </source>
</evidence>
<dbReference type="InterPro" id="IPR016166">
    <property type="entry name" value="FAD-bd_PCMH"/>
</dbReference>
<dbReference type="Pfam" id="PF02913">
    <property type="entry name" value="FAD-oxidase_C"/>
    <property type="match status" value="1"/>
</dbReference>
<dbReference type="InterPro" id="IPR004113">
    <property type="entry name" value="FAD-bd_oxidored_4_C"/>
</dbReference>
<keyword evidence="3" id="KW-0285">Flavoprotein</keyword>
<dbReference type="InterPro" id="IPR016171">
    <property type="entry name" value="Vanillyl_alc_oxidase_C-sub2"/>
</dbReference>